<proteinExistence type="predicted"/>
<dbReference type="PANTHER" id="PTHR43301:SF3">
    <property type="entry name" value="ARABINAN ENDO-1,5-ALPHA-L-ARABINOSIDASE A-RELATED"/>
    <property type="match status" value="1"/>
</dbReference>
<evidence type="ECO:0000256" key="1">
    <source>
        <dbReference type="SAM" id="SignalP"/>
    </source>
</evidence>
<keyword evidence="3" id="KW-1185">Reference proteome</keyword>
<dbReference type="InterPro" id="IPR023296">
    <property type="entry name" value="Glyco_hydro_beta-prop_sf"/>
</dbReference>
<evidence type="ECO:0000313" key="3">
    <source>
        <dbReference type="Proteomes" id="UP000266118"/>
    </source>
</evidence>
<name>A0A386HTQ4_9BACT</name>
<dbReference type="SUPFAM" id="SSF75005">
    <property type="entry name" value="Arabinanase/levansucrase/invertase"/>
    <property type="match status" value="1"/>
</dbReference>
<dbReference type="OrthoDB" id="9758923at2"/>
<gene>
    <name evidence="2" type="ORF">D6B99_08620</name>
</gene>
<feature type="signal peptide" evidence="1">
    <location>
        <begin position="1"/>
        <end position="18"/>
    </location>
</feature>
<dbReference type="PANTHER" id="PTHR43301">
    <property type="entry name" value="ARABINAN ENDO-1,5-ALPHA-L-ARABINOSIDASE"/>
    <property type="match status" value="1"/>
</dbReference>
<dbReference type="CDD" id="cd08983">
    <property type="entry name" value="GH43_Bt3655-like"/>
    <property type="match status" value="1"/>
</dbReference>
<feature type="chain" id="PRO_5017416006" evidence="1">
    <location>
        <begin position="19"/>
        <end position="309"/>
    </location>
</feature>
<reference evidence="2 3" key="1">
    <citation type="submission" date="2018-09" db="EMBL/GenBank/DDBJ databases">
        <title>Arachidicoccus sp. nov., a bacterium isolated from soil.</title>
        <authorList>
            <person name="Weon H.-Y."/>
            <person name="Kwon S.-W."/>
            <person name="Lee S.A."/>
        </authorList>
    </citation>
    <scope>NUCLEOTIDE SEQUENCE [LARGE SCALE GENOMIC DNA]</scope>
    <source>
        <strain evidence="2 3">KIS59-12</strain>
    </source>
</reference>
<protein>
    <submittedName>
        <fullName evidence="2">Arabinosidase</fullName>
    </submittedName>
</protein>
<dbReference type="Proteomes" id="UP000266118">
    <property type="component" value="Chromosome"/>
</dbReference>
<evidence type="ECO:0000313" key="2">
    <source>
        <dbReference type="EMBL" id="AYD49358.1"/>
    </source>
</evidence>
<keyword evidence="1" id="KW-0732">Signal</keyword>
<dbReference type="KEGG" id="ark:D6B99_08620"/>
<dbReference type="AlphaFoldDB" id="A0A386HTQ4"/>
<accession>A0A386HTQ4</accession>
<dbReference type="InterPro" id="IPR050727">
    <property type="entry name" value="GH43_arabinanases"/>
</dbReference>
<organism evidence="2 3">
    <name type="scientific">Arachidicoccus soli</name>
    <dbReference type="NCBI Taxonomy" id="2341117"/>
    <lineage>
        <taxon>Bacteria</taxon>
        <taxon>Pseudomonadati</taxon>
        <taxon>Bacteroidota</taxon>
        <taxon>Chitinophagia</taxon>
        <taxon>Chitinophagales</taxon>
        <taxon>Chitinophagaceae</taxon>
        <taxon>Arachidicoccus</taxon>
    </lineage>
</organism>
<sequence length="309" mass="36094">MRQVCFFLCFLFFFPVFSCSNSAYLYTSFHEPANQGLRLLYSKDAYHWKDFGHIFLKPEVGEKKIMRDASILQGTDKIFRLVWTSSWKGEKSFGYASSKDLIHWSKEQEIPVMEDEPTAVNVWAPELFYDAIKKQYIIVWASTIPFRFAKGEEDEYNNHRLYYTTTKDFVSFSKEKLFFDPGFSCIDAQIVQQNQTHYVLVFKDNTRPNRDLKVAFASNPLGPYHNVSKAFTLGYSEGPSTIKVGKDYLIYYDWYSKKIFGAAKTKDFKTFTDITDKISIPLGHKHGTIIKVKKRIIRNILHELSKEKD</sequence>
<dbReference type="Gene3D" id="2.115.10.20">
    <property type="entry name" value="Glycosyl hydrolase domain, family 43"/>
    <property type="match status" value="2"/>
</dbReference>
<dbReference type="EMBL" id="CP032489">
    <property type="protein sequence ID" value="AYD49358.1"/>
    <property type="molecule type" value="Genomic_DNA"/>
</dbReference>